<protein>
    <submittedName>
        <fullName evidence="2">Uncharacterized protein</fullName>
    </submittedName>
</protein>
<feature type="compositionally biased region" description="Polar residues" evidence="1">
    <location>
        <begin position="128"/>
        <end position="138"/>
    </location>
</feature>
<sequence>MYRAAEQVERCRGPAALLHRRRRHAALVAVATPRSSTCAARSSSSTAAGSGTGKSDGSGAPSGNSEGQGSFRPSTLDGRPAASSSEPDPTEPSPAVAATQAIARSSAGKKPSSSSSDVGSWNKAATIASRTRPSSKSGSALDAAPSVAPVAGLPCDWKRLPSSSPGAAAEPSLSLSVVSTVPPRLSVTSTGSWPAADAPAAAPPASAAAPGWTRKNSNSCRAGGAPSSASSSSSSSSSSSGAPRFCPRCNDDATVTSGGRLLLLPATPAVSSITTRKLSINPN</sequence>
<feature type="compositionally biased region" description="Polar residues" evidence="1">
    <location>
        <begin position="61"/>
        <end position="73"/>
    </location>
</feature>
<reference evidence="2" key="1">
    <citation type="journal article" date="2012" name="Nat. Biotechnol.">
        <title>Reference genome sequence of the model plant Setaria.</title>
        <authorList>
            <person name="Bennetzen J.L."/>
            <person name="Schmutz J."/>
            <person name="Wang H."/>
            <person name="Percifield R."/>
            <person name="Hawkins J."/>
            <person name="Pontaroli A.C."/>
            <person name="Estep M."/>
            <person name="Feng L."/>
            <person name="Vaughn J.N."/>
            <person name="Grimwood J."/>
            <person name="Jenkins J."/>
            <person name="Barry K."/>
            <person name="Lindquist E."/>
            <person name="Hellsten U."/>
            <person name="Deshpande S."/>
            <person name="Wang X."/>
            <person name="Wu X."/>
            <person name="Mitros T."/>
            <person name="Triplett J."/>
            <person name="Yang X."/>
            <person name="Ye C.Y."/>
            <person name="Mauro-Herrera M."/>
            <person name="Wang L."/>
            <person name="Li P."/>
            <person name="Sharma M."/>
            <person name="Sharma R."/>
            <person name="Ronald P.C."/>
            <person name="Panaud O."/>
            <person name="Kellogg E.A."/>
            <person name="Brutnell T.P."/>
            <person name="Doust A.N."/>
            <person name="Tuskan G.A."/>
            <person name="Rokhsar D."/>
            <person name="Devos K.M."/>
        </authorList>
    </citation>
    <scope>NUCLEOTIDE SEQUENCE [LARGE SCALE GENOMIC DNA]</scope>
    <source>
        <strain evidence="2">Yugu1</strain>
    </source>
</reference>
<evidence type="ECO:0000256" key="1">
    <source>
        <dbReference type="SAM" id="MobiDB-lite"/>
    </source>
</evidence>
<gene>
    <name evidence="2" type="ORF">SETIT_1G028500v2</name>
</gene>
<accession>A0A368PH86</accession>
<reference evidence="2" key="2">
    <citation type="submission" date="2015-07" db="EMBL/GenBank/DDBJ databases">
        <authorList>
            <person name="Noorani M."/>
        </authorList>
    </citation>
    <scope>NUCLEOTIDE SEQUENCE</scope>
    <source>
        <strain evidence="2">Yugu1</strain>
    </source>
</reference>
<feature type="compositionally biased region" description="Low complexity" evidence="1">
    <location>
        <begin position="222"/>
        <end position="243"/>
    </location>
</feature>
<dbReference type="STRING" id="4555.A0A368PH86"/>
<dbReference type="EMBL" id="CM003528">
    <property type="protein sequence ID" value="RCV04778.1"/>
    <property type="molecule type" value="Genomic_DNA"/>
</dbReference>
<feature type="compositionally biased region" description="Low complexity" evidence="1">
    <location>
        <begin position="105"/>
        <end position="120"/>
    </location>
</feature>
<feature type="compositionally biased region" description="Low complexity" evidence="1">
    <location>
        <begin position="29"/>
        <end position="49"/>
    </location>
</feature>
<evidence type="ECO:0000313" key="2">
    <source>
        <dbReference type="EMBL" id="RCV04778.1"/>
    </source>
</evidence>
<feature type="compositionally biased region" description="Low complexity" evidence="1">
    <location>
        <begin position="160"/>
        <end position="210"/>
    </location>
</feature>
<organism evidence="2">
    <name type="scientific">Setaria italica</name>
    <name type="common">Foxtail millet</name>
    <name type="synonym">Panicum italicum</name>
    <dbReference type="NCBI Taxonomy" id="4555"/>
    <lineage>
        <taxon>Eukaryota</taxon>
        <taxon>Viridiplantae</taxon>
        <taxon>Streptophyta</taxon>
        <taxon>Embryophyta</taxon>
        <taxon>Tracheophyta</taxon>
        <taxon>Spermatophyta</taxon>
        <taxon>Magnoliopsida</taxon>
        <taxon>Liliopsida</taxon>
        <taxon>Poales</taxon>
        <taxon>Poaceae</taxon>
        <taxon>PACMAD clade</taxon>
        <taxon>Panicoideae</taxon>
        <taxon>Panicodae</taxon>
        <taxon>Paniceae</taxon>
        <taxon>Cenchrinae</taxon>
        <taxon>Setaria</taxon>
    </lineage>
</organism>
<feature type="region of interest" description="Disordered" evidence="1">
    <location>
        <begin position="29"/>
        <end position="250"/>
    </location>
</feature>
<name>A0A368PH86_SETIT</name>
<proteinExistence type="predicted"/>
<dbReference type="AlphaFoldDB" id="A0A368PH86"/>